<accession>A0A1W1CLN8</accession>
<name>A0A1W1CLN8_9ZZZZ</name>
<dbReference type="Gene3D" id="3.40.140.120">
    <property type="match status" value="1"/>
</dbReference>
<dbReference type="Gene3D" id="1.20.1270.210">
    <property type="match status" value="1"/>
</dbReference>
<gene>
    <name evidence="1" type="ORF">MNB_SM-5-591</name>
</gene>
<organism evidence="1">
    <name type="scientific">hydrothermal vent metagenome</name>
    <dbReference type="NCBI Taxonomy" id="652676"/>
    <lineage>
        <taxon>unclassified sequences</taxon>
        <taxon>metagenomes</taxon>
        <taxon>ecological metagenomes</taxon>
    </lineage>
</organism>
<dbReference type="InterPro" id="IPR006427">
    <property type="entry name" value="Portal_HK97"/>
</dbReference>
<dbReference type="Gene3D" id="3.30.1120.70">
    <property type="match status" value="1"/>
</dbReference>
<dbReference type="NCBIfam" id="TIGR01537">
    <property type="entry name" value="portal_HK97"/>
    <property type="match status" value="1"/>
</dbReference>
<evidence type="ECO:0000313" key="1">
    <source>
        <dbReference type="EMBL" id="SFV66622.1"/>
    </source>
</evidence>
<sequence>MSLVSRMMARDSSTLSAPAEWFSTMFSQTSVSGVNVTPKRALEHTAVYDCVNILSESIASLPLFLYKSETKNGKKNKQKALSHSLYSLLLDEPNEDMTSFVYWQLVMLELTLRGNHYSQIVRNNGGKVLCIYPLESEKIQIVRLDSGKLAYVYTSAKLGQVPLEANEVLHFKGTTLDGIVGLSPIAYNRHTIGASIAMEEFGSTLFKNGATPSGVVSGKGVTSMSDTAFKRFKESFKEAYTGVMNAGRPLILEDGFEFKPVTISNKDGQYIESRKFTKAEIASIFRVPLHMINELDKATFSNIEHQSIQFVTDAIRPWSVRIEKELKKKLLTPTEKKNHYMKFSIAALLRGDVGSRYAAYESAITKGCWMTRNEACELEDLNPIDGLDEMIVPLNFGKEGDANGEKN</sequence>
<dbReference type="EMBL" id="FPHH01000093">
    <property type="protein sequence ID" value="SFV66622.1"/>
    <property type="molecule type" value="Genomic_DNA"/>
</dbReference>
<proteinExistence type="predicted"/>
<dbReference type="InterPro" id="IPR006944">
    <property type="entry name" value="Phage/GTA_portal"/>
</dbReference>
<protein>
    <submittedName>
        <fullName evidence="1">Phage portal protein</fullName>
    </submittedName>
</protein>
<dbReference type="Pfam" id="PF04860">
    <property type="entry name" value="Phage_portal"/>
    <property type="match status" value="1"/>
</dbReference>
<reference evidence="1" key="1">
    <citation type="submission" date="2016-10" db="EMBL/GenBank/DDBJ databases">
        <authorList>
            <person name="de Groot N.N."/>
        </authorList>
    </citation>
    <scope>NUCLEOTIDE SEQUENCE</scope>
</reference>
<dbReference type="AlphaFoldDB" id="A0A1W1CLN8"/>